<keyword evidence="2" id="KW-0812">Transmembrane</keyword>
<name>A0A919QJ78_9ACTN</name>
<evidence type="ECO:0000256" key="1">
    <source>
        <dbReference type="SAM" id="MobiDB-lite"/>
    </source>
</evidence>
<evidence type="ECO:0000256" key="2">
    <source>
        <dbReference type="SAM" id="Phobius"/>
    </source>
</evidence>
<accession>A0A919QJ78</accession>
<dbReference type="AlphaFoldDB" id="A0A919QJ78"/>
<protein>
    <submittedName>
        <fullName evidence="3">Uncharacterized protein</fullName>
    </submittedName>
</protein>
<keyword evidence="2" id="KW-1133">Transmembrane helix</keyword>
<organism evidence="3 4">
    <name type="scientific">Acrocarpospora phusangensis</name>
    <dbReference type="NCBI Taxonomy" id="1070424"/>
    <lineage>
        <taxon>Bacteria</taxon>
        <taxon>Bacillati</taxon>
        <taxon>Actinomycetota</taxon>
        <taxon>Actinomycetes</taxon>
        <taxon>Streptosporangiales</taxon>
        <taxon>Streptosporangiaceae</taxon>
        <taxon>Acrocarpospora</taxon>
    </lineage>
</organism>
<dbReference type="EMBL" id="BOOA01000088">
    <property type="protein sequence ID" value="GIH28648.1"/>
    <property type="molecule type" value="Genomic_DNA"/>
</dbReference>
<gene>
    <name evidence="3" type="ORF">Aph01nite_69580</name>
</gene>
<feature type="region of interest" description="Disordered" evidence="1">
    <location>
        <begin position="65"/>
        <end position="118"/>
    </location>
</feature>
<keyword evidence="4" id="KW-1185">Reference proteome</keyword>
<evidence type="ECO:0000313" key="3">
    <source>
        <dbReference type="EMBL" id="GIH28648.1"/>
    </source>
</evidence>
<comment type="caution">
    <text evidence="3">The sequence shown here is derived from an EMBL/GenBank/DDBJ whole genome shotgun (WGS) entry which is preliminary data.</text>
</comment>
<keyword evidence="2" id="KW-0472">Membrane</keyword>
<reference evidence="3" key="1">
    <citation type="submission" date="2021-01" db="EMBL/GenBank/DDBJ databases">
        <title>Whole genome shotgun sequence of Acrocarpospora phusangensis NBRC 108782.</title>
        <authorList>
            <person name="Komaki H."/>
            <person name="Tamura T."/>
        </authorList>
    </citation>
    <scope>NUCLEOTIDE SEQUENCE</scope>
    <source>
        <strain evidence="3">NBRC 108782</strain>
    </source>
</reference>
<dbReference type="Proteomes" id="UP000640052">
    <property type="component" value="Unassembled WGS sequence"/>
</dbReference>
<evidence type="ECO:0000313" key="4">
    <source>
        <dbReference type="Proteomes" id="UP000640052"/>
    </source>
</evidence>
<feature type="transmembrane region" description="Helical" evidence="2">
    <location>
        <begin position="33"/>
        <end position="56"/>
    </location>
</feature>
<sequence>MSNPYGYEGWQSPYSPQPGYEPPPPPRANPVPALVTLFTLAFLMLAGGGFSLYVVLTDEPSAPAAPTRQAVIQPSTEASQPASPPASPSSPAQNAESPPPAQPPAAARGALLSDSGAGNKTTAQFTADDSWQIHYTYDCTANPLGTGHVSATLKAGEELVETPFTELGTKADKTIPQSRAGTFHLEVISIGCEWTIEVTDLL</sequence>
<dbReference type="RefSeq" id="WP_204045265.1">
    <property type="nucleotide sequence ID" value="NZ_BOOA01000088.1"/>
</dbReference>
<proteinExistence type="predicted"/>
<feature type="region of interest" description="Disordered" evidence="1">
    <location>
        <begin position="1"/>
        <end position="27"/>
    </location>
</feature>
<feature type="compositionally biased region" description="Pro residues" evidence="1">
    <location>
        <begin position="15"/>
        <end position="27"/>
    </location>
</feature>